<feature type="region of interest" description="Disordered" evidence="1">
    <location>
        <begin position="174"/>
        <end position="201"/>
    </location>
</feature>
<dbReference type="InterPro" id="IPR055469">
    <property type="entry name" value="DUF7041"/>
</dbReference>
<feature type="compositionally biased region" description="Low complexity" evidence="1">
    <location>
        <begin position="175"/>
        <end position="185"/>
    </location>
</feature>
<dbReference type="Proteomes" id="UP000230750">
    <property type="component" value="Unassembled WGS sequence"/>
</dbReference>
<name>A0A2G8KR64_STIJA</name>
<keyword evidence="4" id="KW-1185">Reference proteome</keyword>
<dbReference type="Pfam" id="PF23055">
    <property type="entry name" value="DUF7041"/>
    <property type="match status" value="1"/>
</dbReference>
<feature type="domain" description="DUF7041" evidence="2">
    <location>
        <begin position="15"/>
        <end position="85"/>
    </location>
</feature>
<sequence>MSTESDVERTEKSMATVEAQFATKRVTSQDTKYSYIVASLTPDIAQEVRDLLLSPPQADRYKTLKDTLIKRTAVSEQQRLQQLLNEVTLGDRKPSQLLRHMQQLLGETPTNVQLVLASSSEDVKVEQIAELADKILEVATPTVNAVATTTPEVSNIQRLEQQVERLSRQLEDLSMRLNRQQSRSRSSSRKRRDSPAASEKCWYHRTYGDKAQKCRQPCSENTEASN</sequence>
<gene>
    <name evidence="3" type="ORF">BSL78_12669</name>
</gene>
<accession>A0A2G8KR64</accession>
<protein>
    <recommendedName>
        <fullName evidence="2">DUF7041 domain-containing protein</fullName>
    </recommendedName>
</protein>
<evidence type="ECO:0000256" key="1">
    <source>
        <dbReference type="SAM" id="MobiDB-lite"/>
    </source>
</evidence>
<dbReference type="AlphaFoldDB" id="A0A2G8KR64"/>
<proteinExistence type="predicted"/>
<comment type="caution">
    <text evidence="3">The sequence shown here is derived from an EMBL/GenBank/DDBJ whole genome shotgun (WGS) entry which is preliminary data.</text>
</comment>
<dbReference type="EMBL" id="MRZV01000419">
    <property type="protein sequence ID" value="PIK50430.1"/>
    <property type="molecule type" value="Genomic_DNA"/>
</dbReference>
<evidence type="ECO:0000313" key="3">
    <source>
        <dbReference type="EMBL" id="PIK50430.1"/>
    </source>
</evidence>
<dbReference type="PANTHER" id="PTHR33327:SF3">
    <property type="entry name" value="RNA-DIRECTED DNA POLYMERASE"/>
    <property type="match status" value="1"/>
</dbReference>
<dbReference type="OrthoDB" id="6260718at2759"/>
<dbReference type="PANTHER" id="PTHR33327">
    <property type="entry name" value="ENDONUCLEASE"/>
    <property type="match status" value="1"/>
</dbReference>
<evidence type="ECO:0000259" key="2">
    <source>
        <dbReference type="Pfam" id="PF23055"/>
    </source>
</evidence>
<organism evidence="3 4">
    <name type="scientific">Stichopus japonicus</name>
    <name type="common">Sea cucumber</name>
    <dbReference type="NCBI Taxonomy" id="307972"/>
    <lineage>
        <taxon>Eukaryota</taxon>
        <taxon>Metazoa</taxon>
        <taxon>Echinodermata</taxon>
        <taxon>Eleutherozoa</taxon>
        <taxon>Echinozoa</taxon>
        <taxon>Holothuroidea</taxon>
        <taxon>Aspidochirotacea</taxon>
        <taxon>Aspidochirotida</taxon>
        <taxon>Stichopodidae</taxon>
        <taxon>Apostichopus</taxon>
    </lineage>
</organism>
<reference evidence="3 4" key="1">
    <citation type="journal article" date="2017" name="PLoS Biol.">
        <title>The sea cucumber genome provides insights into morphological evolution and visceral regeneration.</title>
        <authorList>
            <person name="Zhang X."/>
            <person name="Sun L."/>
            <person name="Yuan J."/>
            <person name="Sun Y."/>
            <person name="Gao Y."/>
            <person name="Zhang L."/>
            <person name="Li S."/>
            <person name="Dai H."/>
            <person name="Hamel J.F."/>
            <person name="Liu C."/>
            <person name="Yu Y."/>
            <person name="Liu S."/>
            <person name="Lin W."/>
            <person name="Guo K."/>
            <person name="Jin S."/>
            <person name="Xu P."/>
            <person name="Storey K.B."/>
            <person name="Huan P."/>
            <person name="Zhang T."/>
            <person name="Zhou Y."/>
            <person name="Zhang J."/>
            <person name="Lin C."/>
            <person name="Li X."/>
            <person name="Xing L."/>
            <person name="Huo D."/>
            <person name="Sun M."/>
            <person name="Wang L."/>
            <person name="Mercier A."/>
            <person name="Li F."/>
            <person name="Yang H."/>
            <person name="Xiang J."/>
        </authorList>
    </citation>
    <scope>NUCLEOTIDE SEQUENCE [LARGE SCALE GENOMIC DNA]</scope>
    <source>
        <strain evidence="3">Shaxun</strain>
        <tissue evidence="3">Muscle</tissue>
    </source>
</reference>
<evidence type="ECO:0000313" key="4">
    <source>
        <dbReference type="Proteomes" id="UP000230750"/>
    </source>
</evidence>